<dbReference type="GO" id="GO:0000976">
    <property type="term" value="F:transcription cis-regulatory region binding"/>
    <property type="evidence" value="ECO:0007669"/>
    <property type="project" value="TreeGrafter"/>
</dbReference>
<dbReference type="PRINTS" id="PR00032">
    <property type="entry name" value="HTHARAC"/>
</dbReference>
<keyword evidence="1" id="KW-0805">Transcription regulation</keyword>
<dbReference type="InterPro" id="IPR020449">
    <property type="entry name" value="Tscrpt_reg_AraC-type_HTH"/>
</dbReference>
<evidence type="ECO:0000313" key="5">
    <source>
        <dbReference type="EMBL" id="SIO13873.1"/>
    </source>
</evidence>
<dbReference type="GO" id="GO:0005829">
    <property type="term" value="C:cytosol"/>
    <property type="evidence" value="ECO:0007669"/>
    <property type="project" value="TreeGrafter"/>
</dbReference>
<dbReference type="GO" id="GO:0003700">
    <property type="term" value="F:DNA-binding transcription factor activity"/>
    <property type="evidence" value="ECO:0007669"/>
    <property type="project" value="InterPro"/>
</dbReference>
<keyword evidence="2 5" id="KW-0238">DNA-binding</keyword>
<dbReference type="AlphaFoldDB" id="A0A1N6H248"/>
<name>A0A1N6H248_9SPHN</name>
<evidence type="ECO:0000259" key="4">
    <source>
        <dbReference type="PROSITE" id="PS01124"/>
    </source>
</evidence>
<dbReference type="EMBL" id="FSQW01000002">
    <property type="protein sequence ID" value="SIO13873.1"/>
    <property type="molecule type" value="Genomic_DNA"/>
</dbReference>
<dbReference type="InterPro" id="IPR018060">
    <property type="entry name" value="HTH_AraC"/>
</dbReference>
<evidence type="ECO:0000313" key="6">
    <source>
        <dbReference type="Proteomes" id="UP000185192"/>
    </source>
</evidence>
<feature type="domain" description="HTH araC/xylS-type" evidence="4">
    <location>
        <begin position="233"/>
        <end position="331"/>
    </location>
</feature>
<dbReference type="RefSeq" id="WP_074206021.1">
    <property type="nucleotide sequence ID" value="NZ_FSQW01000002.1"/>
</dbReference>
<dbReference type="PROSITE" id="PS01124">
    <property type="entry name" value="HTH_ARAC_FAMILY_2"/>
    <property type="match status" value="1"/>
</dbReference>
<dbReference type="SMART" id="SM00342">
    <property type="entry name" value="HTH_ARAC"/>
    <property type="match status" value="1"/>
</dbReference>
<reference evidence="6" key="1">
    <citation type="submission" date="2016-11" db="EMBL/GenBank/DDBJ databases">
        <authorList>
            <person name="Varghese N."/>
            <person name="Submissions S."/>
        </authorList>
    </citation>
    <scope>NUCLEOTIDE SEQUENCE [LARGE SCALE GENOMIC DNA]</scope>
    <source>
        <strain evidence="6">DSM 22363</strain>
    </source>
</reference>
<dbReference type="InterPro" id="IPR032687">
    <property type="entry name" value="AraC-type_N"/>
</dbReference>
<accession>A0A1N6H248</accession>
<dbReference type="STRING" id="1123272.SAMN02745824_3100"/>
<evidence type="ECO:0000256" key="3">
    <source>
        <dbReference type="ARBA" id="ARBA00023163"/>
    </source>
</evidence>
<dbReference type="OrthoDB" id="9805730at2"/>
<protein>
    <submittedName>
        <fullName evidence="5">AraC-type DNA-binding protein</fullName>
    </submittedName>
</protein>
<dbReference type="PANTHER" id="PTHR47894:SF1">
    <property type="entry name" value="HTH-TYPE TRANSCRIPTIONAL REGULATOR VQSM"/>
    <property type="match status" value="1"/>
</dbReference>
<dbReference type="InterPro" id="IPR009057">
    <property type="entry name" value="Homeodomain-like_sf"/>
</dbReference>
<organism evidence="5 6">
    <name type="scientific">Parasphingorhabdus marina DSM 22363</name>
    <dbReference type="NCBI Taxonomy" id="1123272"/>
    <lineage>
        <taxon>Bacteria</taxon>
        <taxon>Pseudomonadati</taxon>
        <taxon>Pseudomonadota</taxon>
        <taxon>Alphaproteobacteria</taxon>
        <taxon>Sphingomonadales</taxon>
        <taxon>Sphingomonadaceae</taxon>
        <taxon>Parasphingorhabdus</taxon>
    </lineage>
</organism>
<dbReference type="SUPFAM" id="SSF46689">
    <property type="entry name" value="Homeodomain-like"/>
    <property type="match status" value="1"/>
</dbReference>
<dbReference type="Proteomes" id="UP000185192">
    <property type="component" value="Unassembled WGS sequence"/>
</dbReference>
<proteinExistence type="predicted"/>
<evidence type="ECO:0000256" key="2">
    <source>
        <dbReference type="ARBA" id="ARBA00023125"/>
    </source>
</evidence>
<gene>
    <name evidence="5" type="ORF">SAMN02745824_3100</name>
</gene>
<dbReference type="Pfam" id="PF12625">
    <property type="entry name" value="Arabinose_bd"/>
    <property type="match status" value="1"/>
</dbReference>
<dbReference type="Pfam" id="PF12833">
    <property type="entry name" value="HTH_18"/>
    <property type="match status" value="1"/>
</dbReference>
<keyword evidence="6" id="KW-1185">Reference proteome</keyword>
<dbReference type="Gene3D" id="1.10.10.60">
    <property type="entry name" value="Homeodomain-like"/>
    <property type="match status" value="1"/>
</dbReference>
<keyword evidence="3" id="KW-0804">Transcription</keyword>
<evidence type="ECO:0000256" key="1">
    <source>
        <dbReference type="ARBA" id="ARBA00023015"/>
    </source>
</evidence>
<sequence>MSQITSLYVYKVVGQASDGVETQDLVKGLGLAPDGPIDPGQMVSSAEYYKFFAALADRDPGGVQLPLRIGAAMRSDEYGAFGLAWKSAPNLQGSYARSERYGRVLGNAETYALEESGEGKLFSLDKDGDGSPGMLLSNEASLSAVVAISQEVSTAPFVPEAIYFKHAPRGDPSVYENHFRCPVHFESGRDALLVNEESLTAPNRLGDETIANFFDHHLEQELAALDDANSLEKRVQLAVAQLLSEGVPTLSLIASKLGMSARTLQRRLSDQEQSFQKLVDLARQELAQQLLRDTDYSLAEIAFLTGFAEQSGFTRAFKRWAGQTPRSYRLGMTTS</sequence>
<dbReference type="PANTHER" id="PTHR47894">
    <property type="entry name" value="HTH-TYPE TRANSCRIPTIONAL REGULATOR GADX"/>
    <property type="match status" value="1"/>
</dbReference>